<organism evidence="8 9">
    <name type="scientific">Zancudomyces culisetae</name>
    <name type="common">Gut fungus</name>
    <name type="synonym">Smittium culisetae</name>
    <dbReference type="NCBI Taxonomy" id="1213189"/>
    <lineage>
        <taxon>Eukaryota</taxon>
        <taxon>Fungi</taxon>
        <taxon>Fungi incertae sedis</taxon>
        <taxon>Zoopagomycota</taxon>
        <taxon>Kickxellomycotina</taxon>
        <taxon>Harpellomycetes</taxon>
        <taxon>Harpellales</taxon>
        <taxon>Legeriomycetaceae</taxon>
        <taxon>Zancudomyces</taxon>
    </lineage>
</organism>
<evidence type="ECO:0000256" key="3">
    <source>
        <dbReference type="ARBA" id="ARBA00022833"/>
    </source>
</evidence>
<feature type="compositionally biased region" description="Low complexity" evidence="6">
    <location>
        <begin position="83"/>
        <end position="93"/>
    </location>
</feature>
<feature type="compositionally biased region" description="Low complexity" evidence="6">
    <location>
        <begin position="1421"/>
        <end position="1435"/>
    </location>
</feature>
<feature type="domain" description="LIM zinc-binding" evidence="7">
    <location>
        <begin position="1705"/>
        <end position="1766"/>
    </location>
</feature>
<evidence type="ECO:0000256" key="1">
    <source>
        <dbReference type="ARBA" id="ARBA00022723"/>
    </source>
</evidence>
<dbReference type="GO" id="GO:0003712">
    <property type="term" value="F:transcription coregulator activity"/>
    <property type="evidence" value="ECO:0007669"/>
    <property type="project" value="TreeGrafter"/>
</dbReference>
<evidence type="ECO:0000313" key="8">
    <source>
        <dbReference type="EMBL" id="OMH83960.1"/>
    </source>
</evidence>
<dbReference type="SMART" id="SM00132">
    <property type="entry name" value="LIM"/>
    <property type="match status" value="4"/>
</dbReference>
<feature type="compositionally biased region" description="Polar residues" evidence="6">
    <location>
        <begin position="1595"/>
        <end position="1609"/>
    </location>
</feature>
<dbReference type="OrthoDB" id="1112565at2759"/>
<dbReference type="PROSITE" id="PS50023">
    <property type="entry name" value="LIM_DOMAIN_2"/>
    <property type="match status" value="4"/>
</dbReference>
<feature type="region of interest" description="Disordered" evidence="6">
    <location>
        <begin position="1458"/>
        <end position="1491"/>
    </location>
</feature>
<dbReference type="Pfam" id="PF00412">
    <property type="entry name" value="LIM"/>
    <property type="match status" value="4"/>
</dbReference>
<gene>
    <name evidence="8" type="ORF">AX774_g2507</name>
</gene>
<dbReference type="GO" id="GO:0046872">
    <property type="term" value="F:metal ion binding"/>
    <property type="evidence" value="ECO:0007669"/>
    <property type="project" value="UniProtKB-KW"/>
</dbReference>
<feature type="compositionally biased region" description="Polar residues" evidence="6">
    <location>
        <begin position="766"/>
        <end position="777"/>
    </location>
</feature>
<evidence type="ECO:0000256" key="2">
    <source>
        <dbReference type="ARBA" id="ARBA00022737"/>
    </source>
</evidence>
<feature type="domain" description="LIM zinc-binding" evidence="7">
    <location>
        <begin position="1345"/>
        <end position="1406"/>
    </location>
</feature>
<dbReference type="CDD" id="cd08368">
    <property type="entry name" value="LIM"/>
    <property type="match status" value="4"/>
</dbReference>
<accession>A0A1R1PSL3</accession>
<feature type="region of interest" description="Disordered" evidence="6">
    <location>
        <begin position="1421"/>
        <end position="1442"/>
    </location>
</feature>
<dbReference type="EMBL" id="LSSK01000277">
    <property type="protein sequence ID" value="OMH83960.1"/>
    <property type="molecule type" value="Genomic_DNA"/>
</dbReference>
<feature type="region of interest" description="Disordered" evidence="6">
    <location>
        <begin position="704"/>
        <end position="723"/>
    </location>
</feature>
<feature type="compositionally biased region" description="Polar residues" evidence="6">
    <location>
        <begin position="1688"/>
        <end position="1700"/>
    </location>
</feature>
<feature type="region of interest" description="Disordered" evidence="6">
    <location>
        <begin position="1579"/>
        <end position="1615"/>
    </location>
</feature>
<keyword evidence="2" id="KW-0677">Repeat</keyword>
<keyword evidence="4 5" id="KW-0440">LIM domain</keyword>
<keyword evidence="3 5" id="KW-0862">Zinc</keyword>
<protein>
    <submittedName>
        <fullName evidence="8">Four and a half LIM domains protein 5</fullName>
    </submittedName>
</protein>
<evidence type="ECO:0000256" key="5">
    <source>
        <dbReference type="PROSITE-ProRule" id="PRU00125"/>
    </source>
</evidence>
<feature type="compositionally biased region" description="Basic and acidic residues" evidence="6">
    <location>
        <begin position="256"/>
        <end position="276"/>
    </location>
</feature>
<dbReference type="Proteomes" id="UP000188320">
    <property type="component" value="Unassembled WGS sequence"/>
</dbReference>
<feature type="region of interest" description="Disordered" evidence="6">
    <location>
        <begin position="1264"/>
        <end position="1310"/>
    </location>
</feature>
<dbReference type="GO" id="GO:0005634">
    <property type="term" value="C:nucleus"/>
    <property type="evidence" value="ECO:0007669"/>
    <property type="project" value="TreeGrafter"/>
</dbReference>
<evidence type="ECO:0000256" key="6">
    <source>
        <dbReference type="SAM" id="MobiDB-lite"/>
    </source>
</evidence>
<feature type="region of interest" description="Disordered" evidence="6">
    <location>
        <begin position="194"/>
        <end position="304"/>
    </location>
</feature>
<keyword evidence="9" id="KW-1185">Reference proteome</keyword>
<reference evidence="9" key="1">
    <citation type="submission" date="2017-01" db="EMBL/GenBank/DDBJ databases">
        <authorList>
            <person name="Wang Y."/>
            <person name="White M."/>
            <person name="Kvist S."/>
            <person name="Moncalvo J.-M."/>
        </authorList>
    </citation>
    <scope>NUCLEOTIDE SEQUENCE [LARGE SCALE GENOMIC DNA]</scope>
    <source>
        <strain evidence="9">COL-18-3</strain>
    </source>
</reference>
<feature type="region of interest" description="Disordered" evidence="6">
    <location>
        <begin position="71"/>
        <end position="93"/>
    </location>
</feature>
<feature type="domain" description="LIM zinc-binding" evidence="7">
    <location>
        <begin position="556"/>
        <end position="618"/>
    </location>
</feature>
<dbReference type="InterPro" id="IPR001781">
    <property type="entry name" value="Znf_LIM"/>
</dbReference>
<feature type="region of interest" description="Disordered" evidence="6">
    <location>
        <begin position="1672"/>
        <end position="1700"/>
    </location>
</feature>
<feature type="region of interest" description="Disordered" evidence="6">
    <location>
        <begin position="758"/>
        <end position="777"/>
    </location>
</feature>
<dbReference type="PROSITE" id="PS00478">
    <property type="entry name" value="LIM_DOMAIN_1"/>
    <property type="match status" value="3"/>
</dbReference>
<evidence type="ECO:0000259" key="7">
    <source>
        <dbReference type="PROSITE" id="PS50023"/>
    </source>
</evidence>
<proteinExistence type="predicted"/>
<feature type="compositionally biased region" description="Polar residues" evidence="6">
    <location>
        <begin position="711"/>
        <end position="722"/>
    </location>
</feature>
<feature type="compositionally biased region" description="Basic residues" evidence="6">
    <location>
        <begin position="1140"/>
        <end position="1150"/>
    </location>
</feature>
<dbReference type="SUPFAM" id="SSF57716">
    <property type="entry name" value="Glucocorticoid receptor-like (DNA-binding domain)"/>
    <property type="match status" value="1"/>
</dbReference>
<feature type="compositionally biased region" description="Polar residues" evidence="6">
    <location>
        <begin position="289"/>
        <end position="304"/>
    </location>
</feature>
<evidence type="ECO:0000256" key="4">
    <source>
        <dbReference type="ARBA" id="ARBA00023038"/>
    </source>
</evidence>
<dbReference type="Gene3D" id="2.10.110.10">
    <property type="entry name" value="Cysteine Rich Protein"/>
    <property type="match status" value="4"/>
</dbReference>
<feature type="region of interest" description="Disordered" evidence="6">
    <location>
        <begin position="1113"/>
        <end position="1180"/>
    </location>
</feature>
<evidence type="ECO:0000313" key="9">
    <source>
        <dbReference type="Proteomes" id="UP000188320"/>
    </source>
</evidence>
<keyword evidence="1 5" id="KW-0479">Metal-binding</keyword>
<feature type="domain" description="LIM zinc-binding" evidence="7">
    <location>
        <begin position="1508"/>
        <end position="1568"/>
    </location>
</feature>
<feature type="compositionally biased region" description="Polar residues" evidence="6">
    <location>
        <begin position="1267"/>
        <end position="1303"/>
    </location>
</feature>
<dbReference type="PANTHER" id="PTHR24205:SF16">
    <property type="entry name" value="GH01042P-RELATED"/>
    <property type="match status" value="1"/>
</dbReference>
<comment type="caution">
    <text evidence="8">The sequence shown here is derived from an EMBL/GenBank/DDBJ whole genome shotgun (WGS) entry which is preliminary data.</text>
</comment>
<feature type="compositionally biased region" description="Polar residues" evidence="6">
    <location>
        <begin position="227"/>
        <end position="249"/>
    </location>
</feature>
<feature type="compositionally biased region" description="Polar residues" evidence="6">
    <location>
        <begin position="1151"/>
        <end position="1160"/>
    </location>
</feature>
<dbReference type="PANTHER" id="PTHR24205">
    <property type="entry name" value="FOUR AND A HALF LIM DOMAINS PROTEIN"/>
    <property type="match status" value="1"/>
</dbReference>
<sequence length="1766" mass="193074">MFCRNCGNIVRGEKCHKCGGKPVESIITSTAFAADKRDPWLTGYMEKKLVNDQQKMSRDVSPKEIKTRSISFTNDRNGGTGRSFKTQSTSFSFSSKNDDGGVLGKLQMSLKSPTPRKFSTSISDLTVKEKSSVPFPQIITPNEYTETSGSNRIGMLNSSGSTKKGSFHSIALSESEAKGRSMSSLTHDVFGMMPQSPIGIEHPRSASRLSQRSFSDTDPDSRPSSPVNSINLFRLKQSMNASGNDLTQIGGSRPPSRREGRTESFSEMMERIKGGHDPLVSSGGLRSRVGTTESKSRETVTPTGLSLRQNKASGVVGSTSVNSNKLKEIRKNLVEDFKQRIGMVPDETEKKNVPTQYEGVSREKKDIRMSLFQNNKSENTDRFNMKDTRDVEVVPRGNTLRVVSDFLETKSHEGVMGDVKRNDYVRTAVTSANIRPRNTEEKGVVGVATTAKAISTPEVLGGVAPGAPQVAEIANNQHHTKTGISSTGLASSVEHKSPMVKSHLRNSLLLQLEAMSQLKPCSVCQKKLKFQEQKEFASRPGVSFCSDCYNKEFTKGVCLGCNRIVLTHGRPWVGILSNVWHKLCMKCSVCGMLLSGSLYTVVGSKLFCDEHSNGGAATLMSTGLETKNVLHDNAIMNRDNGKERKPFEFTFKKSTDTPTLQSTESNITGTLEVTQPSLRNVLDISDKTVKGDVNKNTEPAELENRQIPACNDTQEGDNSSSELLERDQIQLQQTEPQIEPLDGNDVNDPIPEIVVEDDNNYETDDVTQYGSHSSTPTDEIKAIAQEVLDDSLKKELIDGADSGLGSDQPETELKKSSKTRLSMEFLERSHDNGILDSKSSLNRHESQFLSNNDILVYKTEAVVPNISSATLAGNAANGSLSKKIELLKEDTEVVNSLKHGLRAQLGSKGTNKSASRPNSILDLVNNIDLNSSISGGGSFFRSRNNINNGVDGLEFGDSFQKKADMFGENLVGSPNKPDSVGDFSSYNRFKNGSRSFYDLRLARDQKTRSEFNASIASFDTRGLGEVFGSKGRADDGQKSLSEMLAEIKQPLSNSKSSVEDGEQISVLSIKSKDNDEKLSNSSGTINASSTIFSPCPDSIALKDIAEDTNKASENALNSNTKPGLMQYDPHENELGLPKMLKSRPSPRKTKNLVSGANPSSKYARPPAHPQMHTAPTTSNRITNNVVSTQSQSSSVDGEGSQKRILAGEKIKNKNDSVKINKYSRGSVRSIASNLESGVKDWNDEAKYNSLDKSLSKRFLLKKKSEKTQATTTNKYSARSTNNDNLPKSHLSSSKPTAGKNGTSEFDKKYSRDTIVKTKNTKVNNESNKKKVESTKPKKTVAHREGYCSKCDNLIVDTWFDLFDGAQLHPSCFTCLGCNKLIDDGVYMVENDSDYYHPSCVPYNPPVVTVENHVSSNNIVSGTSSISSSISSTKSSQARSKRGSLLKKVTSILKRGSVGGESGKALSRRSEENGSEYFESSRSRLAPGNASDQEPLVDGYEVIGEDDVLLCDGCEKAIDGPRFNLSTGKNYHPECFYCAGCEEKFDEGSYVCFEGLEYHQHCVPLIIMADSAVGSKSSLKASNNSLSKSNTNNSLAGSNNRIKNNSNPSFEASVREKDASYNKKTATSVFSSSMSSFYNSISGTRNSKAENSLAERLDSDGFDSTTSSFISRFNKEKETRNAKSKPTQKSKNSGETPTSSKQKNIYCCHRCQAVIVGVFVNLDNLRFHPKCFTCVDCNKVITPKMPFGDLGEGNPCCESCISIRYPE</sequence>
<name>A0A1R1PSL3_ZANCU</name>
<feature type="compositionally biased region" description="Low complexity" evidence="6">
    <location>
        <begin position="1579"/>
        <end position="1594"/>
    </location>
</feature>